<dbReference type="PROSITE" id="PS51731">
    <property type="entry name" value="GNAT_NAGS"/>
    <property type="match status" value="1"/>
</dbReference>
<dbReference type="GO" id="GO:0005759">
    <property type="term" value="C:mitochondrial matrix"/>
    <property type="evidence" value="ECO:0007669"/>
    <property type="project" value="TreeGrafter"/>
</dbReference>
<dbReference type="Ensembl" id="ENSSRHT00000022988.1">
    <property type="protein sequence ID" value="ENSSRHP00000022300.1"/>
    <property type="gene ID" value="ENSSRHG00000011830.1"/>
</dbReference>
<sequence length="388" mass="42680">MAKVSSGLSGCRAVVMAGQFWTRPPALSQQRSGHHQRRLASVNQHMRASSTAGHGSKSPSWSQQELPNYGSLSEHNVWSNRTLIYRDVKAFLNEIGGDPQERADSSPAFAVLEVRWMDMKLVVVMGLPPEIEEEDSAKTGTEFSLARTMMVKHCQALSTTQPIDNGLIMESPISLTESVCSLSAYTSSGPPVLVDSALLQWALDCRVIPLVCPVGRDAAGHSSVLSPIQVTAAISQSLHPLKVIFLNSSGGIRNQNHKVGLNEYALAFCCRYSAAAIITTEPVNSGTPYLDKFVFSSSKQGQGTGQILWECIRQDLGKLFWRSRATNVINPFFVNRRWIVFWLGLLDIREFYELVEYAKCLPDSSSEFSASLLQSSVSHDPSEIILIC</sequence>
<dbReference type="PANTHER" id="PTHR23342:SF0">
    <property type="entry name" value="N-ACETYLGLUTAMATE SYNTHASE, MITOCHONDRIAL"/>
    <property type="match status" value="1"/>
</dbReference>
<reference evidence="4" key="2">
    <citation type="submission" date="2025-09" db="UniProtKB">
        <authorList>
            <consortium name="Ensembl"/>
        </authorList>
    </citation>
    <scope>IDENTIFICATION</scope>
</reference>
<dbReference type="Proteomes" id="UP000472270">
    <property type="component" value="Unassembled WGS sequence"/>
</dbReference>
<feature type="compositionally biased region" description="Polar residues" evidence="2">
    <location>
        <begin position="41"/>
        <end position="66"/>
    </location>
</feature>
<dbReference type="AlphaFoldDB" id="A0A673H820"/>
<dbReference type="InterPro" id="IPR036393">
    <property type="entry name" value="AceGlu_kinase-like_sf"/>
</dbReference>
<evidence type="ECO:0000256" key="1">
    <source>
        <dbReference type="ARBA" id="ARBA00022679"/>
    </source>
</evidence>
<evidence type="ECO:0000313" key="4">
    <source>
        <dbReference type="Ensembl" id="ENSSRHP00000022300.1"/>
    </source>
</evidence>
<organism evidence="4 5">
    <name type="scientific">Sinocyclocheilus rhinocerous</name>
    <dbReference type="NCBI Taxonomy" id="307959"/>
    <lineage>
        <taxon>Eukaryota</taxon>
        <taxon>Metazoa</taxon>
        <taxon>Chordata</taxon>
        <taxon>Craniata</taxon>
        <taxon>Vertebrata</taxon>
        <taxon>Euteleostomi</taxon>
        <taxon>Actinopterygii</taxon>
        <taxon>Neopterygii</taxon>
        <taxon>Teleostei</taxon>
        <taxon>Ostariophysi</taxon>
        <taxon>Cypriniformes</taxon>
        <taxon>Cyprinidae</taxon>
        <taxon>Cyprininae</taxon>
        <taxon>Sinocyclocheilus</taxon>
    </lineage>
</organism>
<evidence type="ECO:0000313" key="5">
    <source>
        <dbReference type="Proteomes" id="UP000472270"/>
    </source>
</evidence>
<accession>A0A673H820</accession>
<dbReference type="InterPro" id="IPR006855">
    <property type="entry name" value="Vertebrate-like_GNAT_dom"/>
</dbReference>
<proteinExistence type="predicted"/>
<dbReference type="Pfam" id="PF04768">
    <property type="entry name" value="NAT"/>
    <property type="match status" value="1"/>
</dbReference>
<keyword evidence="5" id="KW-1185">Reference proteome</keyword>
<protein>
    <submittedName>
        <fullName evidence="4">N-acetylglutamate synthase</fullName>
    </submittedName>
</protein>
<dbReference type="GO" id="GO:0006526">
    <property type="term" value="P:L-arginine biosynthetic process"/>
    <property type="evidence" value="ECO:0007669"/>
    <property type="project" value="TreeGrafter"/>
</dbReference>
<feature type="region of interest" description="Disordered" evidence="2">
    <location>
        <begin position="26"/>
        <end position="66"/>
    </location>
</feature>
<dbReference type="Gene3D" id="3.40.630.30">
    <property type="match status" value="1"/>
</dbReference>
<evidence type="ECO:0000259" key="3">
    <source>
        <dbReference type="PROSITE" id="PS51731"/>
    </source>
</evidence>
<keyword evidence="1" id="KW-0808">Transferase</keyword>
<evidence type="ECO:0000256" key="2">
    <source>
        <dbReference type="SAM" id="MobiDB-lite"/>
    </source>
</evidence>
<dbReference type="SUPFAM" id="SSF53633">
    <property type="entry name" value="Carbamate kinase-like"/>
    <property type="match status" value="1"/>
</dbReference>
<dbReference type="GO" id="GO:0004042">
    <property type="term" value="F:L-glutamate N-acetyltransferase activity"/>
    <property type="evidence" value="ECO:0007669"/>
    <property type="project" value="TreeGrafter"/>
</dbReference>
<name>A0A673H820_9TELE</name>
<dbReference type="PANTHER" id="PTHR23342">
    <property type="entry name" value="N-ACETYLGLUTAMATE SYNTHASE"/>
    <property type="match status" value="1"/>
</dbReference>
<reference evidence="4" key="1">
    <citation type="submission" date="2025-08" db="UniProtKB">
        <authorList>
            <consortium name="Ensembl"/>
        </authorList>
    </citation>
    <scope>IDENTIFICATION</scope>
</reference>
<feature type="domain" description="N-acetyltransferase" evidence="3">
    <location>
        <begin position="213"/>
        <end position="380"/>
    </location>
</feature>
<dbReference type="GO" id="GO:0006536">
    <property type="term" value="P:glutamate metabolic process"/>
    <property type="evidence" value="ECO:0007669"/>
    <property type="project" value="TreeGrafter"/>
</dbReference>
<dbReference type="Gene3D" id="3.40.1160.10">
    <property type="entry name" value="Acetylglutamate kinase-like"/>
    <property type="match status" value="1"/>
</dbReference>